<dbReference type="AlphaFoldDB" id="A0A4P9WAR9"/>
<evidence type="ECO:0008006" key="3">
    <source>
        <dbReference type="Google" id="ProtNLM"/>
    </source>
</evidence>
<dbReference type="SUPFAM" id="SSF52047">
    <property type="entry name" value="RNI-like"/>
    <property type="match status" value="1"/>
</dbReference>
<evidence type="ECO:0000313" key="2">
    <source>
        <dbReference type="Proteomes" id="UP000269721"/>
    </source>
</evidence>
<protein>
    <recommendedName>
        <fullName evidence="3">F-box domain-containing protein</fullName>
    </recommendedName>
</protein>
<evidence type="ECO:0000313" key="1">
    <source>
        <dbReference type="EMBL" id="RKO88248.1"/>
    </source>
</evidence>
<reference evidence="2" key="1">
    <citation type="journal article" date="2018" name="Nat. Microbiol.">
        <title>Leveraging single-cell genomics to expand the fungal tree of life.</title>
        <authorList>
            <person name="Ahrendt S.R."/>
            <person name="Quandt C.A."/>
            <person name="Ciobanu D."/>
            <person name="Clum A."/>
            <person name="Salamov A."/>
            <person name="Andreopoulos B."/>
            <person name="Cheng J.F."/>
            <person name="Woyke T."/>
            <person name="Pelin A."/>
            <person name="Henrissat B."/>
            <person name="Reynolds N.K."/>
            <person name="Benny G.L."/>
            <person name="Smith M.E."/>
            <person name="James T.Y."/>
            <person name="Grigoriev I.V."/>
        </authorList>
    </citation>
    <scope>NUCLEOTIDE SEQUENCE [LARGE SCALE GENOMIC DNA]</scope>
</reference>
<accession>A0A4P9WAR9</accession>
<organism evidence="1 2">
    <name type="scientific">Blyttiomyces helicus</name>
    <dbReference type="NCBI Taxonomy" id="388810"/>
    <lineage>
        <taxon>Eukaryota</taxon>
        <taxon>Fungi</taxon>
        <taxon>Fungi incertae sedis</taxon>
        <taxon>Chytridiomycota</taxon>
        <taxon>Chytridiomycota incertae sedis</taxon>
        <taxon>Chytridiomycetes</taxon>
        <taxon>Chytridiomycetes incertae sedis</taxon>
        <taxon>Blyttiomyces</taxon>
    </lineage>
</organism>
<feature type="non-terminal residue" evidence="1">
    <location>
        <position position="211"/>
    </location>
</feature>
<gene>
    <name evidence="1" type="ORF">BDK51DRAFT_30533</name>
</gene>
<dbReference type="Proteomes" id="UP000269721">
    <property type="component" value="Unassembled WGS sequence"/>
</dbReference>
<sequence length="211" mass="22430">MEKCPNLRCLNLHFHTEHLPALPWRTCLSRLTTLDLRTRVTDSILGAILGDAATPATYTLRRLTLHRAEISDAGARLLAMKCPALTELRVHLTELKGRSRHRMAMDPSTAAMPTEAGAAALVLPSLRVLDVRRMASAGVLEAVARDASGIHALTVTLGRGVSGAVIGEALAQLSALELVCVVTGDGIGDDHSSAGMVDEAEVMAWPLQCPS</sequence>
<keyword evidence="2" id="KW-1185">Reference proteome</keyword>
<dbReference type="InterPro" id="IPR032675">
    <property type="entry name" value="LRR_dom_sf"/>
</dbReference>
<proteinExistence type="predicted"/>
<name>A0A4P9WAR9_9FUNG</name>
<dbReference type="EMBL" id="KZ996840">
    <property type="protein sequence ID" value="RKO88248.1"/>
    <property type="molecule type" value="Genomic_DNA"/>
</dbReference>
<dbReference type="Gene3D" id="3.80.10.10">
    <property type="entry name" value="Ribonuclease Inhibitor"/>
    <property type="match status" value="1"/>
</dbReference>